<evidence type="ECO:0000256" key="4">
    <source>
        <dbReference type="SAM" id="Phobius"/>
    </source>
</evidence>
<dbReference type="Gene3D" id="1.25.70.10">
    <property type="entry name" value="Transcription termination factor 3, mitochondrial"/>
    <property type="match status" value="2"/>
</dbReference>
<evidence type="ECO:0000256" key="3">
    <source>
        <dbReference type="SAM" id="MobiDB-lite"/>
    </source>
</evidence>
<proteinExistence type="inferred from homology"/>
<dbReference type="InterPro" id="IPR003690">
    <property type="entry name" value="MTERF"/>
</dbReference>
<feature type="region of interest" description="Disordered" evidence="3">
    <location>
        <begin position="591"/>
        <end position="611"/>
    </location>
</feature>
<name>A0A7S4EL35_9STRA</name>
<organism evidence="5">
    <name type="scientific">Pseudo-nitzschia australis</name>
    <dbReference type="NCBI Taxonomy" id="44445"/>
    <lineage>
        <taxon>Eukaryota</taxon>
        <taxon>Sar</taxon>
        <taxon>Stramenopiles</taxon>
        <taxon>Ochrophyta</taxon>
        <taxon>Bacillariophyta</taxon>
        <taxon>Bacillariophyceae</taxon>
        <taxon>Bacillariophycidae</taxon>
        <taxon>Bacillariales</taxon>
        <taxon>Bacillariaceae</taxon>
        <taxon>Pseudo-nitzschia</taxon>
    </lineage>
</organism>
<dbReference type="PANTHER" id="PTHR13068:SF151">
    <property type="entry name" value="TRANSCRIPTION TERMINATION FACTOR MTERF9, CHLOROPLASTIC"/>
    <property type="match status" value="1"/>
</dbReference>
<keyword evidence="2" id="KW-0809">Transit peptide</keyword>
<accession>A0A7S4EL35</accession>
<keyword evidence="4" id="KW-1133">Transmembrane helix</keyword>
<evidence type="ECO:0000313" key="5">
    <source>
        <dbReference type="EMBL" id="CAE0721320.1"/>
    </source>
</evidence>
<dbReference type="GO" id="GO:0003676">
    <property type="term" value="F:nucleic acid binding"/>
    <property type="evidence" value="ECO:0007669"/>
    <property type="project" value="InterPro"/>
</dbReference>
<dbReference type="AlphaFoldDB" id="A0A7S4EL35"/>
<dbReference type="SMART" id="SM00733">
    <property type="entry name" value="Mterf"/>
    <property type="match status" value="6"/>
</dbReference>
<dbReference type="PANTHER" id="PTHR13068">
    <property type="entry name" value="CGI-12 PROTEIN-RELATED"/>
    <property type="match status" value="1"/>
</dbReference>
<evidence type="ECO:0000256" key="2">
    <source>
        <dbReference type="ARBA" id="ARBA00022946"/>
    </source>
</evidence>
<keyword evidence="4" id="KW-0472">Membrane</keyword>
<evidence type="ECO:0000256" key="1">
    <source>
        <dbReference type="ARBA" id="ARBA00007692"/>
    </source>
</evidence>
<gene>
    <name evidence="5" type="ORF">PAUS00366_LOCUS14075</name>
</gene>
<feature type="transmembrane region" description="Helical" evidence="4">
    <location>
        <begin position="12"/>
        <end position="31"/>
    </location>
</feature>
<sequence length="740" mass="82911">MKNKSSRARANGRAASISLLPRAIVCIALFVQVQVLVKERYYIGGCNNEIILQASALSLIPLTTHPKHPLTRRDSRIGDKRHNKKSWIASAERGHSLLRLRAAEANIYTAESNSKKGNKRVNTQVRSIMSILEERYDFPLPSTLNVDNKDKTKEWKKTRNYLYHASRSYKGKSHDEDSNTGNIRTLSQQVVSVLDFLDERLELPPHVSKQILQESPRILRKPVDSFLIPTADFLLQLWGRELFLKAVERNPALLLTSGVGYTTNRKNKSVANNRNASTNLLDDDSGIDNSHDNNFNTSLDQNIEKILLKRTGLSSSAIKRLKGSNPLVFGLLSSKVHSVLDFLDSILQEKEVNTTISTSAQTRTATKAQAKIAEEDSKTKKILGKLILAHPYLLNLSVESNLKPRVEFLAESCNLSPTQLAKVVQTSNGSVLGLSVEKNLRPTMDFLLKDIFYEDENDKSDPRTMLTKCILTHPQLLGLSIANMKSKVDYFRSVGPSLAGRIAKRCPAIYSLNLDQNIIPTIHFLAKVWGMSSERGLLKEGNTKNELNAMLYEYPNIITLSMESNLQPTMMFFNKTGYTLLRENWELISSNNPSSSENNGSSSSSQSNNNNVKHATFSRIRGRYIAASLYNRLLPRWHFCLSRTTEEKLSEKSVEPAVSATTEISSVAGELPIPSVPSFSTSSPKTPSLHVLVMTDDDAFCEAMGFEIDVFMKFKKEAIPRLKFSSQFDTWLKTGKPIDL</sequence>
<comment type="similarity">
    <text evidence="1">Belongs to the mTERF family.</text>
</comment>
<dbReference type="Pfam" id="PF02536">
    <property type="entry name" value="mTERF"/>
    <property type="match status" value="1"/>
</dbReference>
<dbReference type="EMBL" id="HBIX01019946">
    <property type="protein sequence ID" value="CAE0721320.1"/>
    <property type="molecule type" value="Transcribed_RNA"/>
</dbReference>
<dbReference type="InterPro" id="IPR038538">
    <property type="entry name" value="MTERF_sf"/>
</dbReference>
<protein>
    <submittedName>
        <fullName evidence="5">Uncharacterized protein</fullName>
    </submittedName>
</protein>
<keyword evidence="4" id="KW-0812">Transmembrane</keyword>
<reference evidence="5" key="1">
    <citation type="submission" date="2021-01" db="EMBL/GenBank/DDBJ databases">
        <authorList>
            <person name="Corre E."/>
            <person name="Pelletier E."/>
            <person name="Niang G."/>
            <person name="Scheremetjew M."/>
            <person name="Finn R."/>
            <person name="Kale V."/>
            <person name="Holt S."/>
            <person name="Cochrane G."/>
            <person name="Meng A."/>
            <person name="Brown T."/>
            <person name="Cohen L."/>
        </authorList>
    </citation>
    <scope>NUCLEOTIDE SEQUENCE</scope>
    <source>
        <strain evidence="5">10249 10 AB</strain>
    </source>
</reference>